<dbReference type="eggNOG" id="KOG1396">
    <property type="taxonomic scope" value="Eukaryota"/>
</dbReference>
<dbReference type="Proteomes" id="UP000001514">
    <property type="component" value="Unassembled WGS sequence"/>
</dbReference>
<sequence>MARLPALPRVLFVILLLSRSATGLHSSITQICDGKRSRHGQSSPEAEHQILESEELYFGGLERDEAEISVELDGVEILSARTALAAAENHEKPMENTAVRKRLKKVTPISLKDYKRMVSWASGSDKWNTTIKHRLEPGGEEFNFAAASHGAQIVTSSSDGGNLLKDKYFRSPCKAKEKSFVLKLAEEVLVDTVVIENHELYSSNPRELEVLGTLSYPTENWRLLGNVEAQNICRPQRFVLPKPEWARYLKLRILSHYGNEYYCTLNHLQIFGSGLEGLIEEAQPYCELQQQSFHFQDATQIHKLQEELRLLKSQMADDVLYVAIAVLVLVSAVLVYPWMGTIDYEVMKGLKDCLSLRRYFPSKGEVRQVQYGGQRPNAQSSLPGDAHTDWGGLEQQRQAFVVSKFVDRSICREMLAICLLQEEAGLSMVFVGNLMSEPKFQPC</sequence>
<dbReference type="Gramene" id="EFJ30726">
    <property type="protein sequence ID" value="EFJ30726"/>
    <property type="gene ID" value="SELMODRAFT_409317"/>
</dbReference>
<reference evidence="8 9" key="1">
    <citation type="journal article" date="2011" name="Science">
        <title>The Selaginella genome identifies genetic changes associated with the evolution of vascular plants.</title>
        <authorList>
            <person name="Banks J.A."/>
            <person name="Nishiyama T."/>
            <person name="Hasebe M."/>
            <person name="Bowman J.L."/>
            <person name="Gribskov M."/>
            <person name="dePamphilis C."/>
            <person name="Albert V.A."/>
            <person name="Aono N."/>
            <person name="Aoyama T."/>
            <person name="Ambrose B.A."/>
            <person name="Ashton N.W."/>
            <person name="Axtell M.J."/>
            <person name="Barker E."/>
            <person name="Barker M.S."/>
            <person name="Bennetzen J.L."/>
            <person name="Bonawitz N.D."/>
            <person name="Chapple C."/>
            <person name="Cheng C."/>
            <person name="Correa L.G."/>
            <person name="Dacre M."/>
            <person name="DeBarry J."/>
            <person name="Dreyer I."/>
            <person name="Elias M."/>
            <person name="Engstrom E.M."/>
            <person name="Estelle M."/>
            <person name="Feng L."/>
            <person name="Finet C."/>
            <person name="Floyd S.K."/>
            <person name="Frommer W.B."/>
            <person name="Fujita T."/>
            <person name="Gramzow L."/>
            <person name="Gutensohn M."/>
            <person name="Harholt J."/>
            <person name="Hattori M."/>
            <person name="Heyl A."/>
            <person name="Hirai T."/>
            <person name="Hiwatashi Y."/>
            <person name="Ishikawa M."/>
            <person name="Iwata M."/>
            <person name="Karol K.G."/>
            <person name="Koehler B."/>
            <person name="Kolukisaoglu U."/>
            <person name="Kubo M."/>
            <person name="Kurata T."/>
            <person name="Lalonde S."/>
            <person name="Li K."/>
            <person name="Li Y."/>
            <person name="Litt A."/>
            <person name="Lyons E."/>
            <person name="Manning G."/>
            <person name="Maruyama T."/>
            <person name="Michael T.P."/>
            <person name="Mikami K."/>
            <person name="Miyazaki S."/>
            <person name="Morinaga S."/>
            <person name="Murata T."/>
            <person name="Mueller-Roeber B."/>
            <person name="Nelson D.R."/>
            <person name="Obara M."/>
            <person name="Oguri Y."/>
            <person name="Olmstead R.G."/>
            <person name="Onodera N."/>
            <person name="Petersen B.L."/>
            <person name="Pils B."/>
            <person name="Prigge M."/>
            <person name="Rensing S.A."/>
            <person name="Riano-Pachon D.M."/>
            <person name="Roberts A.W."/>
            <person name="Sato Y."/>
            <person name="Scheller H.V."/>
            <person name="Schulz B."/>
            <person name="Schulz C."/>
            <person name="Shakirov E.V."/>
            <person name="Shibagaki N."/>
            <person name="Shinohara N."/>
            <person name="Shippen D.E."/>
            <person name="Soerensen I."/>
            <person name="Sotooka R."/>
            <person name="Sugimoto N."/>
            <person name="Sugita M."/>
            <person name="Sumikawa N."/>
            <person name="Tanurdzic M."/>
            <person name="Theissen G."/>
            <person name="Ulvskov P."/>
            <person name="Wakazuki S."/>
            <person name="Weng J.K."/>
            <person name="Willats W.W."/>
            <person name="Wipf D."/>
            <person name="Wolf P.G."/>
            <person name="Yang L."/>
            <person name="Zimmer A.D."/>
            <person name="Zhu Q."/>
            <person name="Mitros T."/>
            <person name="Hellsten U."/>
            <person name="Loque D."/>
            <person name="Otillar R."/>
            <person name="Salamov A."/>
            <person name="Schmutz J."/>
            <person name="Shapiro H."/>
            <person name="Lindquist E."/>
            <person name="Lucas S."/>
            <person name="Rokhsar D."/>
            <person name="Grigoriev I.V."/>
        </authorList>
    </citation>
    <scope>NUCLEOTIDE SEQUENCE [LARGE SCALE GENOMIC DNA]</scope>
</reference>
<dbReference type="InParanoid" id="D8RB24"/>
<evidence type="ECO:0000256" key="5">
    <source>
        <dbReference type="SAM" id="Phobius"/>
    </source>
</evidence>
<dbReference type="EMBL" id="GL377575">
    <property type="protein sequence ID" value="EFJ30726.1"/>
    <property type="molecule type" value="Genomic_DNA"/>
</dbReference>
<evidence type="ECO:0000256" key="3">
    <source>
        <dbReference type="ARBA" id="ARBA00022989"/>
    </source>
</evidence>
<gene>
    <name evidence="8" type="ORF">SELMODRAFT_409317</name>
</gene>
<feature type="transmembrane region" description="Helical" evidence="5">
    <location>
        <begin position="319"/>
        <end position="339"/>
    </location>
</feature>
<keyword evidence="6" id="KW-0732">Signal</keyword>
<feature type="signal peptide" evidence="6">
    <location>
        <begin position="1"/>
        <end position="23"/>
    </location>
</feature>
<dbReference type="HOGENOM" id="CLU_618790_0_0_1"/>
<evidence type="ECO:0000313" key="9">
    <source>
        <dbReference type="Proteomes" id="UP000001514"/>
    </source>
</evidence>
<proteinExistence type="predicted"/>
<keyword evidence="9" id="KW-1185">Reference proteome</keyword>
<accession>D8RB24</accession>
<dbReference type="InterPro" id="IPR012919">
    <property type="entry name" value="SUN_dom"/>
</dbReference>
<dbReference type="InterPro" id="IPR045120">
    <property type="entry name" value="Suco/Slp1-like"/>
</dbReference>
<evidence type="ECO:0000313" key="8">
    <source>
        <dbReference type="EMBL" id="EFJ30726.1"/>
    </source>
</evidence>
<dbReference type="PANTHER" id="PTHR12953:SF0">
    <property type="entry name" value="SUN DOMAIN-CONTAINING OSSIFICATION FACTOR"/>
    <property type="match status" value="1"/>
</dbReference>
<evidence type="ECO:0000256" key="1">
    <source>
        <dbReference type="ARBA" id="ARBA00004308"/>
    </source>
</evidence>
<evidence type="ECO:0000256" key="2">
    <source>
        <dbReference type="ARBA" id="ARBA00022692"/>
    </source>
</evidence>
<feature type="domain" description="SUN" evidence="7">
    <location>
        <begin position="121"/>
        <end position="275"/>
    </location>
</feature>
<evidence type="ECO:0000256" key="4">
    <source>
        <dbReference type="ARBA" id="ARBA00023136"/>
    </source>
</evidence>
<keyword evidence="2 5" id="KW-0812">Transmembrane</keyword>
<dbReference type="GO" id="GO:0016020">
    <property type="term" value="C:membrane"/>
    <property type="evidence" value="ECO:0000318"/>
    <property type="project" value="GO_Central"/>
</dbReference>
<dbReference type="GO" id="GO:0012505">
    <property type="term" value="C:endomembrane system"/>
    <property type="evidence" value="ECO:0007669"/>
    <property type="project" value="UniProtKB-SubCell"/>
</dbReference>
<name>D8RB24_SELML</name>
<dbReference type="PANTHER" id="PTHR12953">
    <property type="entry name" value="MEMBRANE PROTEIN CH1 RELATED"/>
    <property type="match status" value="1"/>
</dbReference>
<dbReference type="PROSITE" id="PS51469">
    <property type="entry name" value="SUN"/>
    <property type="match status" value="1"/>
</dbReference>
<dbReference type="KEGG" id="smo:SELMODRAFT_409317"/>
<dbReference type="GO" id="GO:0005737">
    <property type="term" value="C:cytoplasm"/>
    <property type="evidence" value="ECO:0000318"/>
    <property type="project" value="GO_Central"/>
</dbReference>
<dbReference type="Gene3D" id="2.60.120.260">
    <property type="entry name" value="Galactose-binding domain-like"/>
    <property type="match status" value="1"/>
</dbReference>
<keyword evidence="3 5" id="KW-1133">Transmembrane helix</keyword>
<dbReference type="SUPFAM" id="SSF49785">
    <property type="entry name" value="Galactose-binding domain-like"/>
    <property type="match status" value="1"/>
</dbReference>
<dbReference type="Pfam" id="PF07738">
    <property type="entry name" value="Sad1_UNC"/>
    <property type="match status" value="1"/>
</dbReference>
<keyword evidence="4 5" id="KW-0472">Membrane</keyword>
<dbReference type="InterPro" id="IPR008979">
    <property type="entry name" value="Galactose-bd-like_sf"/>
</dbReference>
<feature type="chain" id="PRO_5003121661" description="SUN domain-containing protein" evidence="6">
    <location>
        <begin position="24"/>
        <end position="443"/>
    </location>
</feature>
<evidence type="ECO:0000256" key="6">
    <source>
        <dbReference type="SAM" id="SignalP"/>
    </source>
</evidence>
<protein>
    <recommendedName>
        <fullName evidence="7">SUN domain-containing protein</fullName>
    </recommendedName>
</protein>
<dbReference type="AlphaFoldDB" id="D8RB24"/>
<organism evidence="9">
    <name type="scientific">Selaginella moellendorffii</name>
    <name type="common">Spikemoss</name>
    <dbReference type="NCBI Taxonomy" id="88036"/>
    <lineage>
        <taxon>Eukaryota</taxon>
        <taxon>Viridiplantae</taxon>
        <taxon>Streptophyta</taxon>
        <taxon>Embryophyta</taxon>
        <taxon>Tracheophyta</taxon>
        <taxon>Lycopodiopsida</taxon>
        <taxon>Selaginellales</taxon>
        <taxon>Selaginellaceae</taxon>
        <taxon>Selaginella</taxon>
    </lineage>
</organism>
<comment type="subcellular location">
    <subcellularLocation>
        <location evidence="1">Endomembrane system</location>
    </subcellularLocation>
</comment>
<evidence type="ECO:0000259" key="7">
    <source>
        <dbReference type="PROSITE" id="PS51469"/>
    </source>
</evidence>